<evidence type="ECO:0000313" key="2">
    <source>
        <dbReference type="Proteomes" id="UP000789366"/>
    </source>
</evidence>
<dbReference type="EMBL" id="CAJVPW010020205">
    <property type="protein sequence ID" value="CAG8688174.1"/>
    <property type="molecule type" value="Genomic_DNA"/>
</dbReference>
<evidence type="ECO:0000313" key="1">
    <source>
        <dbReference type="EMBL" id="CAG8688174.1"/>
    </source>
</evidence>
<sequence length="43" mass="4929">MDEQSDLDKILVALHQIQQANQALQKENLNIRNELNQLQAGEL</sequence>
<reference evidence="1" key="1">
    <citation type="submission" date="2021-06" db="EMBL/GenBank/DDBJ databases">
        <authorList>
            <person name="Kallberg Y."/>
            <person name="Tangrot J."/>
            <person name="Rosling A."/>
        </authorList>
    </citation>
    <scope>NUCLEOTIDE SEQUENCE</scope>
    <source>
        <strain evidence="1">28 12/20/2015</strain>
    </source>
</reference>
<keyword evidence="2" id="KW-1185">Reference proteome</keyword>
<proteinExistence type="predicted"/>
<gene>
    <name evidence="1" type="ORF">SPELUC_LOCUS10606</name>
</gene>
<comment type="caution">
    <text evidence="1">The sequence shown here is derived from an EMBL/GenBank/DDBJ whole genome shotgun (WGS) entry which is preliminary data.</text>
</comment>
<organism evidence="1 2">
    <name type="scientific">Cetraspora pellucida</name>
    <dbReference type="NCBI Taxonomy" id="1433469"/>
    <lineage>
        <taxon>Eukaryota</taxon>
        <taxon>Fungi</taxon>
        <taxon>Fungi incertae sedis</taxon>
        <taxon>Mucoromycota</taxon>
        <taxon>Glomeromycotina</taxon>
        <taxon>Glomeromycetes</taxon>
        <taxon>Diversisporales</taxon>
        <taxon>Gigasporaceae</taxon>
        <taxon>Cetraspora</taxon>
    </lineage>
</organism>
<name>A0ACA9P533_9GLOM</name>
<protein>
    <submittedName>
        <fullName evidence="1">17771_t:CDS:1</fullName>
    </submittedName>
</protein>
<accession>A0ACA9P533</accession>
<dbReference type="Proteomes" id="UP000789366">
    <property type="component" value="Unassembled WGS sequence"/>
</dbReference>
<feature type="non-terminal residue" evidence="1">
    <location>
        <position position="43"/>
    </location>
</feature>